<dbReference type="KEGG" id="pze:HU754_015055"/>
<protein>
    <submittedName>
        <fullName evidence="1">Uncharacterized protein</fullName>
    </submittedName>
</protein>
<reference evidence="1" key="2">
    <citation type="journal article" date="2021" name="Microorganisms">
        <title>The Ever-Expanding Pseudomonas Genus: Description of 43 New Species and Partition of the Pseudomonas putida Group.</title>
        <authorList>
            <person name="Girard L."/>
            <person name="Lood C."/>
            <person name="Hofte M."/>
            <person name="Vandamme P."/>
            <person name="Rokni-Zadeh H."/>
            <person name="van Noort V."/>
            <person name="Lavigne R."/>
            <person name="De Mot R."/>
        </authorList>
    </citation>
    <scope>NUCLEOTIDE SEQUENCE</scope>
    <source>
        <strain evidence="1">OE 48.2</strain>
    </source>
</reference>
<reference evidence="1" key="1">
    <citation type="journal article" date="2020" name="Microorganisms">
        <title>Reliable Identification of Environmental Pseudomonas Isolates Using the rpoD Gene.</title>
        <authorList>
            <consortium name="The Broad Institute Genome Sequencing Platform"/>
            <person name="Girard L."/>
            <person name="Lood C."/>
            <person name="Rokni-Zadeh H."/>
            <person name="van Noort V."/>
            <person name="Lavigne R."/>
            <person name="De Mot R."/>
        </authorList>
    </citation>
    <scope>NUCLEOTIDE SEQUENCE</scope>
    <source>
        <strain evidence="1">OE 48.2</strain>
    </source>
</reference>
<dbReference type="Proteomes" id="UP000627092">
    <property type="component" value="Chromosome"/>
</dbReference>
<sequence>MTIHSQYTCAIEGSLRVHVPVRLYELTLKHRLLDQLGGFSHLILEALDVMPDRGIEWVLERTALNPQQLHPIIRRLEGLGLVENFNLTARAKPLLKAKRLLHAQTKYLWLDGDYRRHSFCGVHTLETSELNDETEFVIRPWHRGEGKPRLWPSSDWGEDCERQKNRIWDVPEQYLPVAFESFNECFRDQKFVRSDWALSVWVAAEISHNVRAIEVELRTDSLRHARPNDFMFASPVVCLSTRFNMPEGAPEHLSSLLPANHCRFTTFVDHDDESVGELELTDDPKASWVWPVVERATKDRVIEHLFQELALAEENVSSVFNRHHALEERWQHLGFNWAMIQESLNLDGVYPIEDDQ</sequence>
<dbReference type="AlphaFoldDB" id="A0A9E6NK36"/>
<dbReference type="EMBL" id="CP077090">
    <property type="protein sequence ID" value="QXI09176.1"/>
    <property type="molecule type" value="Genomic_DNA"/>
</dbReference>
<name>A0A9E6NK36_9PSED</name>
<evidence type="ECO:0000313" key="1">
    <source>
        <dbReference type="EMBL" id="QXI09176.1"/>
    </source>
</evidence>
<gene>
    <name evidence="1" type="ORF">HU754_015055</name>
</gene>
<organism evidence="1 2">
    <name type="scientific">Pseudomonas zeae</name>
    <dbReference type="NCBI Taxonomy" id="2745510"/>
    <lineage>
        <taxon>Bacteria</taxon>
        <taxon>Pseudomonadati</taxon>
        <taxon>Pseudomonadota</taxon>
        <taxon>Gammaproteobacteria</taxon>
        <taxon>Pseudomonadales</taxon>
        <taxon>Pseudomonadaceae</taxon>
        <taxon>Pseudomonas</taxon>
    </lineage>
</organism>
<dbReference type="RefSeq" id="WP_186623164.1">
    <property type="nucleotide sequence ID" value="NZ_CP077090.1"/>
</dbReference>
<proteinExistence type="predicted"/>
<evidence type="ECO:0000313" key="2">
    <source>
        <dbReference type="Proteomes" id="UP000627092"/>
    </source>
</evidence>
<accession>A0A9E6NK36</accession>